<name>A0A9P9DYA8_9HYPO</name>
<proteinExistence type="predicted"/>
<evidence type="ECO:0000313" key="3">
    <source>
        <dbReference type="Proteomes" id="UP000738349"/>
    </source>
</evidence>
<organism evidence="2 3">
    <name type="scientific">Dactylonectria macrodidyma</name>
    <dbReference type="NCBI Taxonomy" id="307937"/>
    <lineage>
        <taxon>Eukaryota</taxon>
        <taxon>Fungi</taxon>
        <taxon>Dikarya</taxon>
        <taxon>Ascomycota</taxon>
        <taxon>Pezizomycotina</taxon>
        <taxon>Sordariomycetes</taxon>
        <taxon>Hypocreomycetidae</taxon>
        <taxon>Hypocreales</taxon>
        <taxon>Nectriaceae</taxon>
        <taxon>Dactylonectria</taxon>
    </lineage>
</organism>
<dbReference type="Proteomes" id="UP000738349">
    <property type="component" value="Unassembled WGS sequence"/>
</dbReference>
<evidence type="ECO:0000313" key="2">
    <source>
        <dbReference type="EMBL" id="KAH7127274.1"/>
    </source>
</evidence>
<dbReference type="AlphaFoldDB" id="A0A9P9DYA8"/>
<dbReference type="EMBL" id="JAGMUV010000019">
    <property type="protein sequence ID" value="KAH7127274.1"/>
    <property type="molecule type" value="Genomic_DNA"/>
</dbReference>
<gene>
    <name evidence="2" type="ORF">EDB81DRAFT_140727</name>
</gene>
<accession>A0A9P9DYA8</accession>
<protein>
    <submittedName>
        <fullName evidence="2">Uncharacterized protein</fullName>
    </submittedName>
</protein>
<sequence>MKTRRQQISIDRINLPSAFPTTPSFVFFPRLPTALQDAVWISALETVPAAYFARFQREKRVKNGGAKKPWGRRPRYNLSIERFLPPGVDDPFSWPETLRRTCRRSRSVVQQHEMHQVQPFRIEAGQIDHRRGSIVSLPAITIDAARDLVVFHPNWANVARRIAKPPTFALVETRNPLRAQLRYLAIPWCAPWAKWSQTPARQAIEGLLAPFYRLQVLYVLLEPEDLMLAMQSSSQVEDKDWLEVYLAASRENHTSPLGFRHGDRVYYEIPLTEARKLGGLLGMMRIFNSVLEKMNKPSRQRYGPPNLEPKQKARSRRPVPSFRLMSWR</sequence>
<evidence type="ECO:0000256" key="1">
    <source>
        <dbReference type="SAM" id="MobiDB-lite"/>
    </source>
</evidence>
<feature type="region of interest" description="Disordered" evidence="1">
    <location>
        <begin position="296"/>
        <end position="328"/>
    </location>
</feature>
<comment type="caution">
    <text evidence="2">The sequence shown here is derived from an EMBL/GenBank/DDBJ whole genome shotgun (WGS) entry which is preliminary data.</text>
</comment>
<keyword evidence="3" id="KW-1185">Reference proteome</keyword>
<reference evidence="2" key="1">
    <citation type="journal article" date="2021" name="Nat. Commun.">
        <title>Genetic determinants of endophytism in the Arabidopsis root mycobiome.</title>
        <authorList>
            <person name="Mesny F."/>
            <person name="Miyauchi S."/>
            <person name="Thiergart T."/>
            <person name="Pickel B."/>
            <person name="Atanasova L."/>
            <person name="Karlsson M."/>
            <person name="Huettel B."/>
            <person name="Barry K.W."/>
            <person name="Haridas S."/>
            <person name="Chen C."/>
            <person name="Bauer D."/>
            <person name="Andreopoulos W."/>
            <person name="Pangilinan J."/>
            <person name="LaButti K."/>
            <person name="Riley R."/>
            <person name="Lipzen A."/>
            <person name="Clum A."/>
            <person name="Drula E."/>
            <person name="Henrissat B."/>
            <person name="Kohler A."/>
            <person name="Grigoriev I.V."/>
            <person name="Martin F.M."/>
            <person name="Hacquard S."/>
        </authorList>
    </citation>
    <scope>NUCLEOTIDE SEQUENCE</scope>
    <source>
        <strain evidence="2">MPI-CAGE-AT-0147</strain>
    </source>
</reference>
<dbReference type="OrthoDB" id="4799815at2759"/>